<dbReference type="InterPro" id="IPR016032">
    <property type="entry name" value="Sig_transdc_resp-reg_C-effctor"/>
</dbReference>
<name>A0A229RAY4_AMYAL</name>
<keyword evidence="2" id="KW-0067">ATP-binding</keyword>
<dbReference type="Pfam" id="PF00196">
    <property type="entry name" value="GerE"/>
    <property type="match status" value="1"/>
</dbReference>
<dbReference type="InterPro" id="IPR041664">
    <property type="entry name" value="AAA_16"/>
</dbReference>
<dbReference type="GO" id="GO:0005737">
    <property type="term" value="C:cytoplasm"/>
    <property type="evidence" value="ECO:0007669"/>
    <property type="project" value="TreeGrafter"/>
</dbReference>
<organism evidence="4 5">
    <name type="scientific">Amycolatopsis alba DSM 44262</name>
    <dbReference type="NCBI Taxonomy" id="1125972"/>
    <lineage>
        <taxon>Bacteria</taxon>
        <taxon>Bacillati</taxon>
        <taxon>Actinomycetota</taxon>
        <taxon>Actinomycetes</taxon>
        <taxon>Pseudonocardiales</taxon>
        <taxon>Pseudonocardiaceae</taxon>
        <taxon>Amycolatopsis</taxon>
    </lineage>
</organism>
<dbReference type="GO" id="GO:0004016">
    <property type="term" value="F:adenylate cyclase activity"/>
    <property type="evidence" value="ECO:0007669"/>
    <property type="project" value="TreeGrafter"/>
</dbReference>
<evidence type="ECO:0000256" key="2">
    <source>
        <dbReference type="ARBA" id="ARBA00022840"/>
    </source>
</evidence>
<proteinExistence type="predicted"/>
<evidence type="ECO:0000313" key="4">
    <source>
        <dbReference type="EMBL" id="OXM43584.1"/>
    </source>
</evidence>
<dbReference type="SMART" id="SM00382">
    <property type="entry name" value="AAA"/>
    <property type="match status" value="1"/>
</dbReference>
<dbReference type="PROSITE" id="PS00622">
    <property type="entry name" value="HTH_LUXR_1"/>
    <property type="match status" value="1"/>
</dbReference>
<accession>A0A229RAY4</accession>
<dbReference type="Pfam" id="PF13191">
    <property type="entry name" value="AAA_16"/>
    <property type="match status" value="1"/>
</dbReference>
<dbReference type="PROSITE" id="PS50043">
    <property type="entry name" value="HTH_LUXR_2"/>
    <property type="match status" value="1"/>
</dbReference>
<dbReference type="Proteomes" id="UP000215563">
    <property type="component" value="Unassembled WGS sequence"/>
</dbReference>
<dbReference type="EMBL" id="NMQU01000145">
    <property type="protein sequence ID" value="OXM43584.1"/>
    <property type="molecule type" value="Genomic_DNA"/>
</dbReference>
<dbReference type="SUPFAM" id="SSF52540">
    <property type="entry name" value="P-loop containing nucleoside triphosphate hydrolases"/>
    <property type="match status" value="1"/>
</dbReference>
<dbReference type="InterPro" id="IPR027417">
    <property type="entry name" value="P-loop_NTPase"/>
</dbReference>
<protein>
    <submittedName>
        <fullName evidence="4">Helix-turn-helix transcriptional regulator</fullName>
    </submittedName>
</protein>
<sequence>MSLAERTGQLDILDRLFDRCRIGKGRIVLVKGPVGHGKTALLHTFARKAERDGALVLQAGCSEFENDFPFGVVNQLFQDFSEREAALPDIFQELLETLLTLAKERPLVIAIDDVHFADIVSLRFLLYSARRTRSARILMVLTETERTRHAHPALFAELGDSAHRLCLPPLSTAGSSEFAGGNPALVKAVRADHGVPGGHYRETVLSCLHRGEDAVLTVARALAVLGPESSETRLSAMTGGGAVRPALDLMTRAGLLDGGSFRHPAARLAVLEDLAPDESARAHRRAAGLLHDQGESALPVARHLVRAGSPAPSWAPDVLAEAAELALHEDDVTSAVDFLTVAHQARPGRADILAKLARAEWQLNPSAVLRHFEPLLAGMRAGLLSRSDALGTARQLLWHGRTAQAAEVLDWVRESGELHDAGLWMTAGYPRLGKARAETTTALTEVLTRGDRRDAVADAERSLRETRLSHAAPWSDEPALVALLALVYADEVDAAEAGCERLQAEAAERGGPTWQAGFSAVRAEIALRRGDFRAAAAQACAALTHLSAKAWGVAVGFPLGSLILACTKSGESGKAAAHLARPVPDALLQTRHGLHYLHARAHHHLDGERHHAALADFLSCGKLMRDWGIDTPGFVPWRSGAAEAWLSLGNHDDAKRLLFEQMSRPGVDGTRARALALRVLAMTGKESKRPQLLSEAVDILENCGDRYELARVLADLGRVRHHLGEHKRARMTVRRAWHLAKSCAAAPLCQELMPEPGAVDLGVGRRADAARLGSLSESERRVAGLAVAGYTNREIARKLFITDSTVEQHLTRVYRKLDVKYRRELPADLHADMATSA</sequence>
<dbReference type="PANTHER" id="PTHR16305:SF35">
    <property type="entry name" value="TRANSCRIPTIONAL ACTIVATOR DOMAIN"/>
    <property type="match status" value="1"/>
</dbReference>
<dbReference type="Gene3D" id="3.40.50.300">
    <property type="entry name" value="P-loop containing nucleotide triphosphate hydrolases"/>
    <property type="match status" value="1"/>
</dbReference>
<dbReference type="PRINTS" id="PR00038">
    <property type="entry name" value="HTHLUXR"/>
</dbReference>
<dbReference type="GO" id="GO:0006355">
    <property type="term" value="P:regulation of DNA-templated transcription"/>
    <property type="evidence" value="ECO:0007669"/>
    <property type="project" value="InterPro"/>
</dbReference>
<dbReference type="Gene3D" id="1.25.40.10">
    <property type="entry name" value="Tetratricopeptide repeat domain"/>
    <property type="match status" value="1"/>
</dbReference>
<gene>
    <name evidence="4" type="ORF">CFP75_37810</name>
</gene>
<dbReference type="CDD" id="cd00009">
    <property type="entry name" value="AAA"/>
    <property type="match status" value="1"/>
</dbReference>
<dbReference type="AlphaFoldDB" id="A0A229RAY4"/>
<keyword evidence="1" id="KW-0547">Nucleotide-binding</keyword>
<dbReference type="InterPro" id="IPR011990">
    <property type="entry name" value="TPR-like_helical_dom_sf"/>
</dbReference>
<dbReference type="GO" id="GO:0003677">
    <property type="term" value="F:DNA binding"/>
    <property type="evidence" value="ECO:0007669"/>
    <property type="project" value="InterPro"/>
</dbReference>
<dbReference type="CDD" id="cd06170">
    <property type="entry name" value="LuxR_C_like"/>
    <property type="match status" value="1"/>
</dbReference>
<feature type="domain" description="HTH luxR-type" evidence="3">
    <location>
        <begin position="768"/>
        <end position="834"/>
    </location>
</feature>
<dbReference type="OrthoDB" id="134933at2"/>
<dbReference type="InterPro" id="IPR036388">
    <property type="entry name" value="WH-like_DNA-bd_sf"/>
</dbReference>
<keyword evidence="5" id="KW-1185">Reference proteome</keyword>
<dbReference type="GO" id="GO:0005524">
    <property type="term" value="F:ATP binding"/>
    <property type="evidence" value="ECO:0007669"/>
    <property type="project" value="UniProtKB-KW"/>
</dbReference>
<evidence type="ECO:0000256" key="1">
    <source>
        <dbReference type="ARBA" id="ARBA00022741"/>
    </source>
</evidence>
<dbReference type="Gene3D" id="1.10.10.10">
    <property type="entry name" value="Winged helix-like DNA-binding domain superfamily/Winged helix DNA-binding domain"/>
    <property type="match status" value="1"/>
</dbReference>
<dbReference type="InterPro" id="IPR003593">
    <property type="entry name" value="AAA+_ATPase"/>
</dbReference>
<dbReference type="InterPro" id="IPR000792">
    <property type="entry name" value="Tscrpt_reg_LuxR_C"/>
</dbReference>
<reference evidence="4 5" key="1">
    <citation type="submission" date="2017-07" db="EMBL/GenBank/DDBJ databases">
        <title>Amycolatopsis alba DSM 44262 Genome sequencing and assembly.</title>
        <authorList>
            <person name="Kaur N."/>
            <person name="Mayilraj S."/>
        </authorList>
    </citation>
    <scope>NUCLEOTIDE SEQUENCE [LARGE SCALE GENOMIC DNA]</scope>
    <source>
        <strain evidence="4 5">DSM 44262</strain>
    </source>
</reference>
<evidence type="ECO:0000259" key="3">
    <source>
        <dbReference type="PROSITE" id="PS50043"/>
    </source>
</evidence>
<dbReference type="SMART" id="SM00421">
    <property type="entry name" value="HTH_LUXR"/>
    <property type="match status" value="1"/>
</dbReference>
<dbReference type="RefSeq" id="WP_020636818.1">
    <property type="nucleotide sequence ID" value="NZ_KB913032.1"/>
</dbReference>
<dbReference type="PANTHER" id="PTHR16305">
    <property type="entry name" value="TESTICULAR SOLUBLE ADENYLYL CYCLASE"/>
    <property type="match status" value="1"/>
</dbReference>
<dbReference type="SUPFAM" id="SSF48452">
    <property type="entry name" value="TPR-like"/>
    <property type="match status" value="1"/>
</dbReference>
<comment type="caution">
    <text evidence="4">The sequence shown here is derived from an EMBL/GenBank/DDBJ whole genome shotgun (WGS) entry which is preliminary data.</text>
</comment>
<dbReference type="SUPFAM" id="SSF46894">
    <property type="entry name" value="C-terminal effector domain of the bipartite response regulators"/>
    <property type="match status" value="1"/>
</dbReference>
<evidence type="ECO:0000313" key="5">
    <source>
        <dbReference type="Proteomes" id="UP000215563"/>
    </source>
</evidence>